<accession>A0A5C3M4N3</accession>
<dbReference type="InterPro" id="IPR009799">
    <property type="entry name" value="EthD_dom"/>
</dbReference>
<dbReference type="AlphaFoldDB" id="A0A5C3M4N3"/>
<dbReference type="SUPFAM" id="SSF54909">
    <property type="entry name" value="Dimeric alpha+beta barrel"/>
    <property type="match status" value="1"/>
</dbReference>
<dbReference type="InterPro" id="IPR011008">
    <property type="entry name" value="Dimeric_a/b-barrel"/>
</dbReference>
<protein>
    <submittedName>
        <fullName evidence="3">EthD domain-containing protein</fullName>
    </submittedName>
</protein>
<gene>
    <name evidence="3" type="ORF">BDQ12DRAFT_61423</name>
</gene>
<dbReference type="GO" id="GO:0016491">
    <property type="term" value="F:oxidoreductase activity"/>
    <property type="evidence" value="ECO:0007669"/>
    <property type="project" value="InterPro"/>
</dbReference>
<comment type="similarity">
    <text evidence="1">Belongs to the tpcK family.</text>
</comment>
<reference evidence="3 4" key="1">
    <citation type="journal article" date="2019" name="Nat. Ecol. Evol.">
        <title>Megaphylogeny resolves global patterns of mushroom evolution.</title>
        <authorList>
            <person name="Varga T."/>
            <person name="Krizsan K."/>
            <person name="Foldi C."/>
            <person name="Dima B."/>
            <person name="Sanchez-Garcia M."/>
            <person name="Sanchez-Ramirez S."/>
            <person name="Szollosi G.J."/>
            <person name="Szarkandi J.G."/>
            <person name="Papp V."/>
            <person name="Albert L."/>
            <person name="Andreopoulos W."/>
            <person name="Angelini C."/>
            <person name="Antonin V."/>
            <person name="Barry K.W."/>
            <person name="Bougher N.L."/>
            <person name="Buchanan P."/>
            <person name="Buyck B."/>
            <person name="Bense V."/>
            <person name="Catcheside P."/>
            <person name="Chovatia M."/>
            <person name="Cooper J."/>
            <person name="Damon W."/>
            <person name="Desjardin D."/>
            <person name="Finy P."/>
            <person name="Geml J."/>
            <person name="Haridas S."/>
            <person name="Hughes K."/>
            <person name="Justo A."/>
            <person name="Karasinski D."/>
            <person name="Kautmanova I."/>
            <person name="Kiss B."/>
            <person name="Kocsube S."/>
            <person name="Kotiranta H."/>
            <person name="LaButti K.M."/>
            <person name="Lechner B.E."/>
            <person name="Liimatainen K."/>
            <person name="Lipzen A."/>
            <person name="Lukacs Z."/>
            <person name="Mihaltcheva S."/>
            <person name="Morgado L.N."/>
            <person name="Niskanen T."/>
            <person name="Noordeloos M.E."/>
            <person name="Ohm R.A."/>
            <person name="Ortiz-Santana B."/>
            <person name="Ovrebo C."/>
            <person name="Racz N."/>
            <person name="Riley R."/>
            <person name="Savchenko A."/>
            <person name="Shiryaev A."/>
            <person name="Soop K."/>
            <person name="Spirin V."/>
            <person name="Szebenyi C."/>
            <person name="Tomsovsky M."/>
            <person name="Tulloss R.E."/>
            <person name="Uehling J."/>
            <person name="Grigoriev I.V."/>
            <person name="Vagvolgyi C."/>
            <person name="Papp T."/>
            <person name="Martin F.M."/>
            <person name="Miettinen O."/>
            <person name="Hibbett D.S."/>
            <person name="Nagy L.G."/>
        </authorList>
    </citation>
    <scope>NUCLEOTIDE SEQUENCE [LARGE SCALE GENOMIC DNA]</scope>
    <source>
        <strain evidence="3 4">CBS 166.37</strain>
    </source>
</reference>
<name>A0A5C3M4N3_9AGAR</name>
<evidence type="ECO:0000259" key="2">
    <source>
        <dbReference type="Pfam" id="PF07110"/>
    </source>
</evidence>
<dbReference type="Gene3D" id="3.30.70.100">
    <property type="match status" value="1"/>
</dbReference>
<dbReference type="OrthoDB" id="3183782at2759"/>
<feature type="domain" description="EthD" evidence="2">
    <location>
        <begin position="12"/>
        <end position="105"/>
    </location>
</feature>
<keyword evidence="4" id="KW-1185">Reference proteome</keyword>
<organism evidence="3 4">
    <name type="scientific">Crucibulum laeve</name>
    <dbReference type="NCBI Taxonomy" id="68775"/>
    <lineage>
        <taxon>Eukaryota</taxon>
        <taxon>Fungi</taxon>
        <taxon>Dikarya</taxon>
        <taxon>Basidiomycota</taxon>
        <taxon>Agaricomycotina</taxon>
        <taxon>Agaricomycetes</taxon>
        <taxon>Agaricomycetidae</taxon>
        <taxon>Agaricales</taxon>
        <taxon>Agaricineae</taxon>
        <taxon>Nidulariaceae</taxon>
        <taxon>Crucibulum</taxon>
    </lineage>
</organism>
<dbReference type="Pfam" id="PF07110">
    <property type="entry name" value="EthD"/>
    <property type="match status" value="1"/>
</dbReference>
<evidence type="ECO:0000256" key="1">
    <source>
        <dbReference type="ARBA" id="ARBA00005986"/>
    </source>
</evidence>
<dbReference type="Proteomes" id="UP000308652">
    <property type="component" value="Unassembled WGS sequence"/>
</dbReference>
<dbReference type="EMBL" id="ML213599">
    <property type="protein sequence ID" value="TFK39575.1"/>
    <property type="molecule type" value="Genomic_DNA"/>
</dbReference>
<evidence type="ECO:0000313" key="4">
    <source>
        <dbReference type="Proteomes" id="UP000308652"/>
    </source>
</evidence>
<dbReference type="STRING" id="68775.A0A5C3M4N3"/>
<sequence>MTVHLTVLLKRKSGLTHEQFIEHWTTVHAPLLTSLKIFRESVIQYSQFHVLKKDSDEAAAIGAPMSDYDGTANFIVNKWEDFLAFGSSPEYKEKVAPDEAKFLDTTATKVMIGDYHVKYSQHESK</sequence>
<proteinExistence type="inferred from homology"/>
<evidence type="ECO:0000313" key="3">
    <source>
        <dbReference type="EMBL" id="TFK39575.1"/>
    </source>
</evidence>